<comment type="caution">
    <text evidence="2">The sequence shown here is derived from an EMBL/GenBank/DDBJ whole genome shotgun (WGS) entry which is preliminary data.</text>
</comment>
<feature type="signal peptide" evidence="1">
    <location>
        <begin position="1"/>
        <end position="19"/>
    </location>
</feature>
<keyword evidence="1" id="KW-0732">Signal</keyword>
<reference evidence="3" key="1">
    <citation type="submission" date="2018-03" db="EMBL/GenBank/DDBJ databases">
        <title>Ecological and genomic features of two cosmopolitan and abundant freshwater picocyanobacteria.</title>
        <authorList>
            <person name="Cabello-Yeves P.J."/>
            <person name="Picazo A."/>
            <person name="Camacho A."/>
            <person name="Callieri C."/>
            <person name="Rosselli R."/>
            <person name="Roda-Garcia J."/>
            <person name="Coutinho F.H."/>
            <person name="Rodriguez-Valera F."/>
        </authorList>
    </citation>
    <scope>NUCLEOTIDE SEQUENCE [LARGE SCALE GENOMIC DNA]</scope>
    <source>
        <strain evidence="3">Tous</strain>
    </source>
</reference>
<feature type="chain" id="PRO_5015198956" evidence="1">
    <location>
        <begin position="20"/>
        <end position="375"/>
    </location>
</feature>
<accession>A0A2P7ECJ7</accession>
<evidence type="ECO:0000256" key="1">
    <source>
        <dbReference type="SAM" id="SignalP"/>
    </source>
</evidence>
<evidence type="ECO:0000313" key="3">
    <source>
        <dbReference type="Proteomes" id="UP000240206"/>
    </source>
</evidence>
<dbReference type="InterPro" id="IPR050218">
    <property type="entry name" value="LptD"/>
</dbReference>
<name>A0A2P7ECJ7_9SYNE</name>
<sequence length="375" mass="41369">MPAAIALLLSVATASVCRAQETNKSQQLAPLELELKADQQGYDNQLERFVATGNVVVLLAGGRLQADRLEYDTSSRVLWARGSVRFQRGNQYIQASEIRYNLLQGEGELDNVYGLVDLLTSQLDLNPDAPLQGSPEALAAEQKQRNELLLNPPKPGVQVSPASVAPLPPPEAMACPPNLPPLVSRHPHPWAVTAWGGQMTDATFGETFTFSGSPRPEYLGGIGFNRKLLDADPFDIELDGNLFFHSGERSNDLRYRKGVPEDQRLNAFINNQQFWEVTFGIGLRWWIQPWLSLGVVEGVSLNSTLSNYENVSWLNSSQFLNYLAVELGVEVNPQWSLVGRIHHRSGAYGTYGGVYEGSNGYLLGARYRFGSPAPK</sequence>
<dbReference type="GO" id="GO:1990351">
    <property type="term" value="C:transporter complex"/>
    <property type="evidence" value="ECO:0007669"/>
    <property type="project" value="TreeGrafter"/>
</dbReference>
<gene>
    <name evidence="2" type="ORF">C7K08_10370</name>
</gene>
<dbReference type="PANTHER" id="PTHR30189:SF1">
    <property type="entry name" value="LPS-ASSEMBLY PROTEIN LPTD"/>
    <property type="match status" value="1"/>
</dbReference>
<dbReference type="Proteomes" id="UP000240206">
    <property type="component" value="Unassembled WGS sequence"/>
</dbReference>
<proteinExistence type="predicted"/>
<evidence type="ECO:0000313" key="2">
    <source>
        <dbReference type="EMBL" id="PSI00951.1"/>
    </source>
</evidence>
<keyword evidence="3" id="KW-1185">Reference proteome</keyword>
<feature type="non-terminal residue" evidence="2">
    <location>
        <position position="375"/>
    </location>
</feature>
<protein>
    <submittedName>
        <fullName evidence="2">DUF3769 domain-containing protein</fullName>
    </submittedName>
</protein>
<organism evidence="2 3">
    <name type="scientific">Synechococcus lacustris str. Tous</name>
    <dbReference type="NCBI Taxonomy" id="1910958"/>
    <lineage>
        <taxon>Bacteria</taxon>
        <taxon>Bacillati</taxon>
        <taxon>Cyanobacteriota</taxon>
        <taxon>Cyanophyceae</taxon>
        <taxon>Synechococcales</taxon>
        <taxon>Synechococcaceae</taxon>
        <taxon>Synechococcus</taxon>
    </lineage>
</organism>
<dbReference type="AlphaFoldDB" id="A0A2P7ECJ7"/>
<dbReference type="GO" id="GO:0009279">
    <property type="term" value="C:cell outer membrane"/>
    <property type="evidence" value="ECO:0007669"/>
    <property type="project" value="TreeGrafter"/>
</dbReference>
<dbReference type="PANTHER" id="PTHR30189">
    <property type="entry name" value="LPS-ASSEMBLY PROTEIN"/>
    <property type="match status" value="1"/>
</dbReference>
<dbReference type="EMBL" id="PXVC01000060">
    <property type="protein sequence ID" value="PSI00951.1"/>
    <property type="molecule type" value="Genomic_DNA"/>
</dbReference>